<dbReference type="AlphaFoldDB" id="A0A329MS45"/>
<organism evidence="2 3">
    <name type="scientific">Paenibacillus contaminans</name>
    <dbReference type="NCBI Taxonomy" id="450362"/>
    <lineage>
        <taxon>Bacteria</taxon>
        <taxon>Bacillati</taxon>
        <taxon>Bacillota</taxon>
        <taxon>Bacilli</taxon>
        <taxon>Bacillales</taxon>
        <taxon>Paenibacillaceae</taxon>
        <taxon>Paenibacillus</taxon>
    </lineage>
</organism>
<comment type="caution">
    <text evidence="2">The sequence shown here is derived from an EMBL/GenBank/DDBJ whole genome shotgun (WGS) entry which is preliminary data.</text>
</comment>
<evidence type="ECO:0000256" key="1">
    <source>
        <dbReference type="SAM" id="Phobius"/>
    </source>
</evidence>
<evidence type="ECO:0000313" key="2">
    <source>
        <dbReference type="EMBL" id="RAV21523.1"/>
    </source>
</evidence>
<dbReference type="RefSeq" id="WP_113030614.1">
    <property type="nucleotide sequence ID" value="NZ_QMFB01000004.1"/>
</dbReference>
<evidence type="ECO:0008006" key="4">
    <source>
        <dbReference type="Google" id="ProtNLM"/>
    </source>
</evidence>
<sequence length="142" mass="16403">MLIRKYGSKVGGTVAIIALVSAIIIFFVFWMMGKDLHKEEINKSIKLKGGTVQQIIEVKLEDSPFIETMESRIGKRNDYDNAFYKIIYEVNGVKHTAWFRGINGPFVKNRETSDIYGSVIEETSENKSLIKQYGKRWIFEEE</sequence>
<dbReference type="Proteomes" id="UP000250369">
    <property type="component" value="Unassembled WGS sequence"/>
</dbReference>
<gene>
    <name evidence="2" type="ORF">DQG23_09655</name>
</gene>
<proteinExistence type="predicted"/>
<protein>
    <recommendedName>
        <fullName evidence="4">DUF3139 domain-containing protein</fullName>
    </recommendedName>
</protein>
<keyword evidence="1" id="KW-0812">Transmembrane</keyword>
<keyword evidence="1" id="KW-0472">Membrane</keyword>
<keyword evidence="1" id="KW-1133">Transmembrane helix</keyword>
<dbReference type="EMBL" id="QMFB01000004">
    <property type="protein sequence ID" value="RAV21523.1"/>
    <property type="molecule type" value="Genomic_DNA"/>
</dbReference>
<reference evidence="2 3" key="1">
    <citation type="journal article" date="2009" name="Int. J. Syst. Evol. Microbiol.">
        <title>Paenibacillus contaminans sp. nov., isolated from a contaminated laboratory plate.</title>
        <authorList>
            <person name="Chou J.H."/>
            <person name="Lee J.H."/>
            <person name="Lin M.C."/>
            <person name="Chang P.S."/>
            <person name="Arun A.B."/>
            <person name="Young C.C."/>
            <person name="Chen W.M."/>
        </authorList>
    </citation>
    <scope>NUCLEOTIDE SEQUENCE [LARGE SCALE GENOMIC DNA]</scope>
    <source>
        <strain evidence="2 3">CKOBP-6</strain>
    </source>
</reference>
<name>A0A329MS45_9BACL</name>
<evidence type="ECO:0000313" key="3">
    <source>
        <dbReference type="Proteomes" id="UP000250369"/>
    </source>
</evidence>
<feature type="transmembrane region" description="Helical" evidence="1">
    <location>
        <begin position="12"/>
        <end position="32"/>
    </location>
</feature>
<keyword evidence="3" id="KW-1185">Reference proteome</keyword>
<accession>A0A329MS45</accession>
<dbReference type="OrthoDB" id="2664541at2"/>